<feature type="compositionally biased region" description="Low complexity" evidence="1">
    <location>
        <begin position="2280"/>
        <end position="2326"/>
    </location>
</feature>
<protein>
    <submittedName>
        <fullName evidence="2">Uncharacterized protein</fullName>
    </submittedName>
</protein>
<feature type="region of interest" description="Disordered" evidence="1">
    <location>
        <begin position="3089"/>
        <end position="3122"/>
    </location>
</feature>
<feature type="region of interest" description="Disordered" evidence="1">
    <location>
        <begin position="2246"/>
        <end position="2329"/>
    </location>
</feature>
<dbReference type="PANTHER" id="PTHR48126">
    <property type="entry name" value="RE24507P"/>
    <property type="match status" value="1"/>
</dbReference>
<feature type="region of interest" description="Disordered" evidence="1">
    <location>
        <begin position="309"/>
        <end position="333"/>
    </location>
</feature>
<dbReference type="EMBL" id="CM008971">
    <property type="protein sequence ID" value="PNW77431.1"/>
    <property type="molecule type" value="Genomic_DNA"/>
</dbReference>
<feature type="region of interest" description="Disordered" evidence="1">
    <location>
        <begin position="2545"/>
        <end position="2589"/>
    </location>
</feature>
<gene>
    <name evidence="2" type="ORF">CHLRE_10g436200v5</name>
</gene>
<feature type="compositionally biased region" description="Low complexity" evidence="1">
    <location>
        <begin position="3223"/>
        <end position="3238"/>
    </location>
</feature>
<feature type="region of interest" description="Disordered" evidence="1">
    <location>
        <begin position="1606"/>
        <end position="1690"/>
    </location>
</feature>
<feature type="compositionally biased region" description="Gly residues" evidence="1">
    <location>
        <begin position="3693"/>
        <end position="3709"/>
    </location>
</feature>
<feature type="compositionally biased region" description="Low complexity" evidence="1">
    <location>
        <begin position="3314"/>
        <end position="3330"/>
    </location>
</feature>
<feature type="compositionally biased region" description="Polar residues" evidence="1">
    <location>
        <begin position="1621"/>
        <end position="1647"/>
    </location>
</feature>
<reference evidence="2 3" key="1">
    <citation type="journal article" date="2007" name="Science">
        <title>The Chlamydomonas genome reveals the evolution of key animal and plant functions.</title>
        <authorList>
            <person name="Merchant S.S."/>
            <person name="Prochnik S.E."/>
            <person name="Vallon O."/>
            <person name="Harris E.H."/>
            <person name="Karpowicz S.J."/>
            <person name="Witman G.B."/>
            <person name="Terry A."/>
            <person name="Salamov A."/>
            <person name="Fritz-Laylin L.K."/>
            <person name="Marechal-Drouard L."/>
            <person name="Marshall W.F."/>
            <person name="Qu L.H."/>
            <person name="Nelson D.R."/>
            <person name="Sanderfoot A.A."/>
            <person name="Spalding M.H."/>
            <person name="Kapitonov V.V."/>
            <person name="Ren Q."/>
            <person name="Ferris P."/>
            <person name="Lindquist E."/>
            <person name="Shapiro H."/>
            <person name="Lucas S.M."/>
            <person name="Grimwood J."/>
            <person name="Schmutz J."/>
            <person name="Cardol P."/>
            <person name="Cerutti H."/>
            <person name="Chanfreau G."/>
            <person name="Chen C.L."/>
            <person name="Cognat V."/>
            <person name="Croft M.T."/>
            <person name="Dent R."/>
            <person name="Dutcher S."/>
            <person name="Fernandez E."/>
            <person name="Fukuzawa H."/>
            <person name="Gonzalez-Ballester D."/>
            <person name="Gonzalez-Halphen D."/>
            <person name="Hallmann A."/>
            <person name="Hanikenne M."/>
            <person name="Hippler M."/>
            <person name="Inwood W."/>
            <person name="Jabbari K."/>
            <person name="Kalanon M."/>
            <person name="Kuras R."/>
            <person name="Lefebvre P.A."/>
            <person name="Lemaire S.D."/>
            <person name="Lobanov A.V."/>
            <person name="Lohr M."/>
            <person name="Manuell A."/>
            <person name="Meier I."/>
            <person name="Mets L."/>
            <person name="Mittag M."/>
            <person name="Mittelmeier T."/>
            <person name="Moroney J.V."/>
            <person name="Moseley J."/>
            <person name="Napoli C."/>
            <person name="Nedelcu A.M."/>
            <person name="Niyogi K."/>
            <person name="Novoselov S.V."/>
            <person name="Paulsen I.T."/>
            <person name="Pazour G."/>
            <person name="Purton S."/>
            <person name="Ral J.P."/>
            <person name="Riano-Pachon D.M."/>
            <person name="Riekhof W."/>
            <person name="Rymarquis L."/>
            <person name="Schroda M."/>
            <person name="Stern D."/>
            <person name="Umen J."/>
            <person name="Willows R."/>
            <person name="Wilson N."/>
            <person name="Zimmer S.L."/>
            <person name="Allmer J."/>
            <person name="Balk J."/>
            <person name="Bisova K."/>
            <person name="Chen C.J."/>
            <person name="Elias M."/>
            <person name="Gendler K."/>
            <person name="Hauser C."/>
            <person name="Lamb M.R."/>
            <person name="Ledford H."/>
            <person name="Long J.C."/>
            <person name="Minagawa J."/>
            <person name="Page M.D."/>
            <person name="Pan J."/>
            <person name="Pootakham W."/>
            <person name="Roje S."/>
            <person name="Rose A."/>
            <person name="Stahlberg E."/>
            <person name="Terauchi A.M."/>
            <person name="Yang P."/>
            <person name="Ball S."/>
            <person name="Bowler C."/>
            <person name="Dieckmann C.L."/>
            <person name="Gladyshev V.N."/>
            <person name="Green P."/>
            <person name="Jorgensen R."/>
            <person name="Mayfield S."/>
            <person name="Mueller-Roeber B."/>
            <person name="Rajamani S."/>
            <person name="Sayre R.T."/>
            <person name="Brokstein P."/>
            <person name="Dubchak I."/>
            <person name="Goodstein D."/>
            <person name="Hornick L."/>
            <person name="Huang Y.W."/>
            <person name="Jhaveri J."/>
            <person name="Luo Y."/>
            <person name="Martinez D."/>
            <person name="Ngau W.C."/>
            <person name="Otillar B."/>
            <person name="Poliakov A."/>
            <person name="Porter A."/>
            <person name="Szajkowski L."/>
            <person name="Werner G."/>
            <person name="Zhou K."/>
            <person name="Grigoriev I.V."/>
            <person name="Rokhsar D.S."/>
            <person name="Grossman A.R."/>
        </authorList>
    </citation>
    <scope>NUCLEOTIDE SEQUENCE [LARGE SCALE GENOMIC DNA]</scope>
    <source>
        <strain evidence="3">CC-503</strain>
    </source>
</reference>
<feature type="region of interest" description="Disordered" evidence="1">
    <location>
        <begin position="2934"/>
        <end position="2965"/>
    </location>
</feature>
<feature type="region of interest" description="Disordered" evidence="1">
    <location>
        <begin position="4294"/>
        <end position="4369"/>
    </location>
</feature>
<evidence type="ECO:0000313" key="3">
    <source>
        <dbReference type="Proteomes" id="UP000006906"/>
    </source>
</evidence>
<feature type="region of interest" description="Disordered" evidence="1">
    <location>
        <begin position="3884"/>
        <end position="3929"/>
    </location>
</feature>
<feature type="compositionally biased region" description="Low complexity" evidence="1">
    <location>
        <begin position="1606"/>
        <end position="1620"/>
    </location>
</feature>
<feature type="region of interest" description="Disordered" evidence="1">
    <location>
        <begin position="4030"/>
        <end position="4056"/>
    </location>
</feature>
<evidence type="ECO:0000256" key="1">
    <source>
        <dbReference type="SAM" id="MobiDB-lite"/>
    </source>
</evidence>
<dbReference type="PANTHER" id="PTHR48126:SF1">
    <property type="entry name" value="PROTEIN PFC0760C-LIKE"/>
    <property type="match status" value="1"/>
</dbReference>
<feature type="compositionally biased region" description="Gly residues" evidence="1">
    <location>
        <begin position="3427"/>
        <end position="3441"/>
    </location>
</feature>
<feature type="compositionally biased region" description="Low complexity" evidence="1">
    <location>
        <begin position="2934"/>
        <end position="2944"/>
    </location>
</feature>
<feature type="compositionally biased region" description="Polar residues" evidence="1">
    <location>
        <begin position="2381"/>
        <end position="2392"/>
    </location>
</feature>
<sequence length="4369" mass="421657">MQLDVLSVLQLPGASGQFVLQQRSDVTGQELQQQRQHGFGCLPKCSLFACGRQTRYADEEGLQFALVKEGERPSAWLLEAGENAQPGLVSVLQLRGAPSRPSVPEPDYWPGDELLGMGLPPTFEPSGQRSDGRAKPMGHASCHAVVVEDVGSGGGVDAAAPGPRVLLLAHAYCQKSCPGKLVLAVARLLEPDWLWHSSGGSSSAVGGYTAAPGVEVQWHWHVLLASPGYEYLGPAVRRRAAATAGAPALPSPSAVSQPVLESLDLSWHPRGDALAVCIGDAGGHSCVAVLSAGAMDVLWHRRWEQDVGPTIPAVPSPTSARGRGSSGGDSAAGGGSRVVSMAWVPATSLLAVLDDGGNLALLDAAGGCRGAALLCGAIKYGESSMVRLGPILGKAAPLAGSSFKAAVSDFPRFKRNVPQHPLSSGSGAGSQSAPGASASTRYSLAFAQQPADHAGSGAGGSAGSGFGGIMLAVCNGGAVALARLYLEPFTPRGAGAGGSDGRALALSLGLGPDAFSALAKSPLTRRITSDTASGTPGDTPDRDAVAALPGGGGMGAGVALRLDMLENSSFGSSAVSTPYMLGLQRVSGSFAGLGPLGVGAAGAGAGGGGGPGSVAGAHTPLLTCRSNVSDAYPPPAWPVAWRTVFTLPLPGAPPGASACAIAPGHFTYHGAGQHHGHGHAYNNPHVHHHGLNHYSSMPSLGGPGIGVGGGGGAPSSVGASSAVGRQETSLAAASGAYPSPVASAANMRYPSMVAFPDLPVTSTTGPAGGGGAGARGQRSSADGGPTGSVAGDPSVPRGSGTGAAAGGGGGVGAGGPGLGAGPGGATSSSGPGAPPLVCTAPVALRALQQGDVLVLRGCIGEALGHYPRAHIYGFLPAFLALVHLHRVDAAARLLRAYAHFTGQVAVAAAAAASAAGGGGGKPAAGASGAAPAATAAAATAAALRQRWQATMSAVLEGALTDAPMPTISGAAGMEAMGGGAAPNLHVNVPRRSFDVGGASRGLAAGFAGAAAAAAASIPTPSADASSPPQIKLRLPLEKFRDHAAATAAAAAASAGAGGAAAGGAVAAAAGGAAAGAALQDGRGSGGHMSASMLSVPEEAALDVGRLATPAPLSTQPLPGPIIIDNIMSPVLPETPPPVDAAPGGVSAASGATVGGGLGASAAAAAAAADEDDLASPYCAGLGLGGPGSPGHGPAAALNSMLRVCLQLLLLACQAMAFVAFSAHGASRAAAAAAAVDMLALPATPGSPRSPGGGVLSRQAMRRLSSTMRMRSLKTRSVSMFGQQAGALSHHGVSGFGGSPPGVAAGGGANSSIPGQAPGVAAGSAGSGFGGFAVAGGAGGGGGGTASGAAALGAPALLRIGSTNSYRAGSVTSPQNASLLPAAAARQGGSITAGSALHGTPVAGQTPTAAMTPPSAAAAAAAAYGQAGVAAASRPPPVPPVVIGFPIPVVWQPMPAAASSSSAAQGPQRSHSGVASGAPSGRYPAASVASSLPQHMLSTGAAAGGASSTADGSSAGPASAVGSNVSSPAAPRPTPMRLQLHHCAFDATRLWQDANTQHVSLGQSAASVYLKPSYAVGLLLMAHTCSAQLQDLQQRAAAAAAEAAAAAQGPGSQQQPGNAGQSRVTPNAVSVANSGPSEVPSPVQQGKQQPEGKDASAPQANGHSASNLPATAGERQTHSQPRLQLQQPRRNNDMLRASTGAARVNWPLLRSAAVATQAAAVWQLLNDWHRAALLAFACANALTQLGGGSADLAAGAPRKRRKSILADLPLAAEDVLSEGNNPGEAASDFAGGGGAASGVLAAARAACLRMGQRVLLSQVGACQKVEVQDACGVLLELVALPRRLLGSASTVHVSLLQKVCTRIVDLLPKRVCITPLLPAGSVPPLLEFSHAGVRAQLVAHCGAAVARVLEELRLAAACGGTFVSLRETVQQISEHSTVDSTVRMLLRWQGAYEGVRVDAAAARLPECVQDMMLLPDTSDWAPESVLPPLQDAFLASGLLTVTDAAGVVRAALAAAAASEFGAPLSVAAALGAHMSSLAEEGGATAGAGGAAPVGGGQQPQPQQRVEDDLQDLDELALMLDLAQLQHTLLAALQPFLREAIGPLRRQPLPVLSIPAAAGGGFSFAPGGGAASSAMPLSLLPSLGAVSGGTSPSGAPPSLSNYPTGASTLMSGSMAPLMAAFDGGASSPEDEQEDALVDGMLEDPGVISSLPPTELAAACLKLLLKLQWALHCRAQVCDHMLRLARLQAPPPPPPPSPPPLTVASPPAHRASTPTLPSPGGPAAPLSSTGVAASASQQQTQSPTGSRRPPSSSSAQMPLPTSPRSLSLSHTAGGHRSFRDYITHMASSSNAAAAAVAAAVAAAAASGSTANGAKGANGRRSDSALGTVSQVQVATSSPRPQPQQPARPSPFQQLQNNSLQRPSQGGVANAAAGAAGGASAAAAEASLAAAPQSPEAEAEQCALMAWTVALVRADVFHSGSELQACVLTVLTMVRSCPADLAAALDRALRRRSLFNARLAEHVNRLKRSAPQPPPAAAAGAAAAHLHGVVGPEAPAPTPSTTGGMAAGGPATGGAYSPTTTAPSSPAPMLLPPPMLAARQASAVAPGGSMAPAPSLATAADGAMDAAVRAAAAAGGPPSGAGSRIAGLQFPAGRVGSFANPGPSPLGRMVPAPRGAATDAVAVSGTDAGPVAAAGTFEDGGDGANSSLMGITAPPSLSADSMPQAHSLQNAGSFALTGFGSGASVSMWAAPPAAGAHPPATIIEEVPSTAAEVVVGAHEGEPTAGDPAAARAVHAAQQPQPHPPAGSTAQPHFQSAFHHHPHAHAAAAGGMLRPAYLLPPSTPSTPYTPAPPSLASEAQRHPVQLAVIVAHAEIRALSLKYLEYYADPSGAMPSGLSSNDTTTAVVAAAGSAAGAVAAGAGVARAAAEADAAVVERSSAGSTASGAAGPLTGKPPRAQHGPGQARAPGGAVAVSVVATSSSSPAGAPPVSAPAAAAAAARRNVPGSGIGTASRATAVSRQTEHSTLLQCLVCELVRSSHSVAATVSWRATLEGGRGLAGCFVHPILHGGSSAAGASVAAALALGPGGGGGTASGSAGGPIVLGRPTASSASGEDSANGRGGGDSMSGAEAAQRLLLSLMDVAQWAAAPSNAMEFGMGMGLAFSGGAYGRRTMPPMAAAAAGGAAAASGAGAGAGGGGVGAMLGRKAPTDTGMVVVRAGVDPPRSARATSVTPANTAAAADAAEPQVNARRAASAERPLAPARRGSGTGSGAGSGTAPRARADQLTDGGASASAGAGSGSVSMSGDRLARPSATPPGSPGVSGTGRLSFSALTDAPDLDPDTDVSGYPLAASSSTVLGLAAAGLGHADAKAAADRHGNSSMKQHNNPAFGLHSPTPSNLSEFWEENSEAPSPASLRHTTGGGDGATSNLGAEGVGGHSGGGGGGGPRMLLWRGNSGLALSDAQGASAHDGTCAHPPEPGSVAVTTSGSGPGPHLGAAADSHNVSGGNGTGGGPTSRRLSMEAAEGAGGRSVEGTAPAAASAHPLVEGDGASDSVAASATSGTGDAEQQLPTLSYLALPGSLADIRKAVEAARQAAASDGAAGQGAKPVALADAMAAAAAAANGRGAGGRGAGGMFAGSPPLPFGEAGGSPGPGGGPSSAASLAMSDLSMLGVMRGGTASGATPAPRHGDDVLGPEGLVGAGGVGAGGGGGGDGSVVGSSARNHRGSDGGNSLSGLGGPGGSMDGTQASASAFLCSVLTSPDVAMGRGSAGAAGPPLLMRHESGMSGASELSLLPARGGSSVSSGLATPMLPNGDAAAAAGRGGGSGAGGPLPPRPRTALTQSQSLPRTGSTPRDHPTLEQRQSLPRHDAAASAAAAAVAATAATAQRALAGSPRAAPAASPAAATPTATPSQPQGQAAGVGTGYPHQHPHHGGTRLHHAVLALAHAQAREAATPSPTAAAGLSTGGAAGIGLSDFLRVPSTGSPADSFSTGTPGGGGLASEFLVTPRSGATTARSGAGSSAAMAGPTRSLLDQLTTAAAAESSPVSSPAHGSASAALGPHGSPMPVRLPAAAGAAGAAGVHVPPITPAKEAWAPAITPAGPRAEGAAAAAAAGLGVAAQATAATTAAAAAAAEGTSAERWAEAVGVAPQPQHPASGALADGGAEAAPASTPSPRRVVSATSLRVSPVPPSSTPPRVPATSGTGHTPPSATRIPHMPGPGSLAAVGSPPLPPSGRRRISGPGGSPGASAYQSPPTGGLIRASRAGVPPHPTHAHVPPAGASTGVSASPVAAVLAAGGLGVSASSRMRRSHEGEKGKGSLHGSRDLSGGGHNPLYNPPAAPGSPGPGGAGRGVAAATKSTSFNRVSATGSNKPTWH</sequence>
<dbReference type="InParanoid" id="A0A2K3DA75"/>
<feature type="region of interest" description="Disordered" evidence="1">
    <location>
        <begin position="3693"/>
        <end position="3738"/>
    </location>
</feature>
<feature type="region of interest" description="Disordered" evidence="1">
    <location>
        <begin position="763"/>
        <end position="832"/>
    </location>
</feature>
<dbReference type="Proteomes" id="UP000006906">
    <property type="component" value="Chromosome 10"/>
</dbReference>
<feature type="compositionally biased region" description="Low complexity" evidence="1">
    <location>
        <begin position="4267"/>
        <end position="4277"/>
    </location>
</feature>
<feature type="compositionally biased region" description="Pro residues" evidence="1">
    <location>
        <begin position="4328"/>
        <end position="4337"/>
    </location>
</feature>
<feature type="compositionally biased region" description="Low complexity" evidence="1">
    <location>
        <begin position="1497"/>
        <end position="1528"/>
    </location>
</feature>
<keyword evidence="3" id="KW-1185">Reference proteome</keyword>
<feature type="region of interest" description="Disordered" evidence="1">
    <location>
        <begin position="2776"/>
        <end position="2808"/>
    </location>
</feature>
<dbReference type="Gramene" id="PNW77431">
    <property type="protein sequence ID" value="PNW77431"/>
    <property type="gene ID" value="CHLRE_10g436200v5"/>
</dbReference>
<feature type="compositionally biased region" description="Low complexity" evidence="1">
    <location>
        <begin position="2364"/>
        <end position="2375"/>
    </location>
</feature>
<accession>A0A2K3DA75</accession>
<dbReference type="KEGG" id="cre:CHLRE_10g436200v5"/>
<dbReference type="STRING" id="3055.A0A2K3DA75"/>
<dbReference type="RefSeq" id="XP_042920121.1">
    <property type="nucleotide sequence ID" value="XM_043066724.1"/>
</dbReference>
<feature type="compositionally biased region" description="Low complexity" evidence="1">
    <location>
        <begin position="4149"/>
        <end position="4163"/>
    </location>
</feature>
<feature type="region of interest" description="Disordered" evidence="1">
    <location>
        <begin position="2364"/>
        <end position="2427"/>
    </location>
</feature>
<feature type="compositionally biased region" description="Low complexity" evidence="1">
    <location>
        <begin position="423"/>
        <end position="436"/>
    </location>
</feature>
<feature type="region of interest" description="Disordered" evidence="1">
    <location>
        <begin position="3216"/>
        <end position="3341"/>
    </location>
</feature>
<feature type="compositionally biased region" description="Gly residues" evidence="1">
    <location>
        <begin position="3815"/>
        <end position="3824"/>
    </location>
</feature>
<feature type="region of interest" description="Disordered" evidence="1">
    <location>
        <begin position="3633"/>
        <end position="3654"/>
    </location>
</feature>
<feature type="compositionally biased region" description="Polar residues" evidence="1">
    <location>
        <begin position="1487"/>
        <end position="1496"/>
    </location>
</feature>
<feature type="compositionally biased region" description="Low complexity" evidence="1">
    <location>
        <begin position="1679"/>
        <end position="1688"/>
    </location>
</feature>
<feature type="region of interest" description="Disordered" evidence="1">
    <location>
        <begin position="3784"/>
        <end position="3867"/>
    </location>
</feature>
<feature type="compositionally biased region" description="Gly residues" evidence="1">
    <location>
        <begin position="3640"/>
        <end position="3651"/>
    </location>
</feature>
<feature type="compositionally biased region" description="Low complexity" evidence="1">
    <location>
        <begin position="3884"/>
        <end position="3914"/>
    </location>
</feature>
<feature type="compositionally biased region" description="Pro residues" evidence="1">
    <location>
        <begin position="2246"/>
        <end position="2258"/>
    </location>
</feature>
<feature type="region of interest" description="Disordered" evidence="1">
    <location>
        <begin position="702"/>
        <end position="721"/>
    </location>
</feature>
<feature type="compositionally biased region" description="Pro residues" evidence="1">
    <location>
        <begin position="2396"/>
        <end position="2405"/>
    </location>
</feature>
<feature type="region of interest" description="Disordered" evidence="1">
    <location>
        <begin position="3365"/>
        <end position="3444"/>
    </location>
</feature>
<feature type="compositionally biased region" description="Low complexity" evidence="1">
    <location>
        <begin position="4032"/>
        <end position="4044"/>
    </location>
</feature>
<name>A0A2K3DA75_CHLRE</name>
<feature type="compositionally biased region" description="Polar residues" evidence="1">
    <location>
        <begin position="3976"/>
        <end position="3986"/>
    </location>
</feature>
<feature type="compositionally biased region" description="Gly residues" evidence="1">
    <location>
        <begin position="702"/>
        <end position="713"/>
    </location>
</feature>
<feature type="region of interest" description="Disordered" evidence="1">
    <location>
        <begin position="1458"/>
        <end position="1534"/>
    </location>
</feature>
<feature type="compositionally biased region" description="Gly residues" evidence="1">
    <location>
        <begin position="799"/>
        <end position="824"/>
    </location>
</feature>
<feature type="region of interest" description="Disordered" evidence="1">
    <location>
        <begin position="3976"/>
        <end position="3997"/>
    </location>
</feature>
<feature type="compositionally biased region" description="Gly residues" evidence="1">
    <location>
        <begin position="324"/>
        <end position="333"/>
    </location>
</feature>
<feature type="compositionally biased region" description="Low complexity" evidence="1">
    <location>
        <begin position="2569"/>
        <end position="2580"/>
    </location>
</feature>
<feature type="compositionally biased region" description="Gly residues" evidence="1">
    <location>
        <begin position="2042"/>
        <end position="2056"/>
    </location>
</feature>
<feature type="compositionally biased region" description="Low complexity" evidence="1">
    <location>
        <begin position="2783"/>
        <end position="2795"/>
    </location>
</feature>
<feature type="region of interest" description="Disordered" evidence="1">
    <location>
        <begin position="4142"/>
        <end position="4277"/>
    </location>
</feature>
<dbReference type="ExpressionAtlas" id="A0A2K3DA75">
    <property type="expression patterns" value="baseline"/>
</dbReference>
<feature type="compositionally biased region" description="Polar residues" evidence="1">
    <location>
        <begin position="4350"/>
        <end position="4369"/>
    </location>
</feature>
<organism evidence="2 3">
    <name type="scientific">Chlamydomonas reinhardtii</name>
    <name type="common">Chlamydomonas smithii</name>
    <dbReference type="NCBI Taxonomy" id="3055"/>
    <lineage>
        <taxon>Eukaryota</taxon>
        <taxon>Viridiplantae</taxon>
        <taxon>Chlorophyta</taxon>
        <taxon>core chlorophytes</taxon>
        <taxon>Chlorophyceae</taxon>
        <taxon>CS clade</taxon>
        <taxon>Chlamydomonadales</taxon>
        <taxon>Chlamydomonadaceae</taxon>
        <taxon>Chlamydomonas</taxon>
    </lineage>
</organism>
<feature type="compositionally biased region" description="Low complexity" evidence="1">
    <location>
        <begin position="3542"/>
        <end position="3560"/>
    </location>
</feature>
<feature type="compositionally biased region" description="Pro residues" evidence="1">
    <location>
        <begin position="4181"/>
        <end position="4191"/>
    </location>
</feature>
<evidence type="ECO:0000313" key="2">
    <source>
        <dbReference type="EMBL" id="PNW77431.1"/>
    </source>
</evidence>
<feature type="compositionally biased region" description="Low complexity" evidence="1">
    <location>
        <begin position="3283"/>
        <end position="3300"/>
    </location>
</feature>
<feature type="region of interest" description="Disordered" evidence="1">
    <location>
        <begin position="2040"/>
        <end position="2065"/>
    </location>
</feature>
<feature type="compositionally biased region" description="Polar residues" evidence="1">
    <location>
        <begin position="3833"/>
        <end position="3846"/>
    </location>
</feature>
<dbReference type="GeneID" id="5716014"/>
<feature type="compositionally biased region" description="Low complexity" evidence="1">
    <location>
        <begin position="2259"/>
        <end position="2272"/>
    </location>
</feature>
<feature type="region of interest" description="Disordered" evidence="1">
    <location>
        <begin position="416"/>
        <end position="436"/>
    </location>
</feature>
<feature type="compositionally biased region" description="Polar residues" evidence="1">
    <location>
        <begin position="1657"/>
        <end position="1668"/>
    </location>
</feature>
<dbReference type="OrthoDB" id="549012at2759"/>
<feature type="region of interest" description="Disordered" evidence="1">
    <location>
        <begin position="3456"/>
        <end position="3561"/>
    </location>
</feature>
<proteinExistence type="predicted"/>